<feature type="region of interest" description="Disordered" evidence="1">
    <location>
        <begin position="436"/>
        <end position="459"/>
    </location>
</feature>
<feature type="compositionally biased region" description="Low complexity" evidence="1">
    <location>
        <begin position="392"/>
        <end position="403"/>
    </location>
</feature>
<name>A0ABR0JQH5_9EURO</name>
<keyword evidence="2" id="KW-1133">Transmembrane helix</keyword>
<proteinExistence type="predicted"/>
<gene>
    <name evidence="3" type="ORF">LTR69_000333</name>
</gene>
<dbReference type="Proteomes" id="UP001345691">
    <property type="component" value="Unassembled WGS sequence"/>
</dbReference>
<protein>
    <submittedName>
        <fullName evidence="3">Uncharacterized protein</fullName>
    </submittedName>
</protein>
<comment type="caution">
    <text evidence="3">The sequence shown here is derived from an EMBL/GenBank/DDBJ whole genome shotgun (WGS) entry which is preliminary data.</text>
</comment>
<feature type="compositionally biased region" description="Polar residues" evidence="1">
    <location>
        <begin position="200"/>
        <end position="212"/>
    </location>
</feature>
<evidence type="ECO:0000256" key="1">
    <source>
        <dbReference type="SAM" id="MobiDB-lite"/>
    </source>
</evidence>
<keyword evidence="4" id="KW-1185">Reference proteome</keyword>
<evidence type="ECO:0000313" key="4">
    <source>
        <dbReference type="Proteomes" id="UP001345691"/>
    </source>
</evidence>
<evidence type="ECO:0000256" key="2">
    <source>
        <dbReference type="SAM" id="Phobius"/>
    </source>
</evidence>
<keyword evidence="2" id="KW-0472">Membrane</keyword>
<feature type="compositionally biased region" description="Polar residues" evidence="1">
    <location>
        <begin position="327"/>
        <end position="357"/>
    </location>
</feature>
<feature type="compositionally biased region" description="Basic and acidic residues" evidence="1">
    <location>
        <begin position="314"/>
        <end position="323"/>
    </location>
</feature>
<feature type="region of interest" description="Disordered" evidence="1">
    <location>
        <begin position="199"/>
        <end position="403"/>
    </location>
</feature>
<keyword evidence="2" id="KW-0812">Transmembrane</keyword>
<sequence>MARYIYRPERSFACNKLLHILLGQGSILIFILASVPGPAKAAPHSIWTVQIDNSPAPPPDQGPPLSAGALRDKSKLKYEIAGIVGAYVFWLLLLLVLLLFVGKRLRRKHQTSNSTLSMEILKPAPLANQHHAAAEAPLKSPGKMASLKSWTGAGRSHSRKQSNVTVSTIDEKILEADKVKNMDEMAKLYAAVMLHDEQRSQQALSSSQTTPRTPYFPPQHEGLPSTPRSPYHAPPTPRSPYYQPHPSNPVAPRYPSESHQLQNIAPAASNQGVGSPRALVHPLAPTPDEDRSSLAASQAGSRLSKLSPFTRTSSRRDSVDQNKRRPTQISVRGQPISQPIGSATLTESSVYSEQGNVSPRLYNPGPPPLTPGQKSAADTVEEVEKKGPPAPLSLRSAAASNSSNTLPFRQFYNESLRSAPPTKTTFLDRRESMLGVHPKTGVPQTPYSPYMPFTPMTPVTPRTLVTRKEMKKNRKKEGLKVLSEDDMVMSDEDMWGEMK</sequence>
<evidence type="ECO:0000313" key="3">
    <source>
        <dbReference type="EMBL" id="KAK5068215.1"/>
    </source>
</evidence>
<organism evidence="3 4">
    <name type="scientific">Exophiala sideris</name>
    <dbReference type="NCBI Taxonomy" id="1016849"/>
    <lineage>
        <taxon>Eukaryota</taxon>
        <taxon>Fungi</taxon>
        <taxon>Dikarya</taxon>
        <taxon>Ascomycota</taxon>
        <taxon>Pezizomycotina</taxon>
        <taxon>Eurotiomycetes</taxon>
        <taxon>Chaetothyriomycetidae</taxon>
        <taxon>Chaetothyriales</taxon>
        <taxon>Herpotrichiellaceae</taxon>
        <taxon>Exophiala</taxon>
    </lineage>
</organism>
<feature type="compositionally biased region" description="Polar residues" evidence="1">
    <location>
        <begin position="257"/>
        <end position="273"/>
    </location>
</feature>
<accession>A0ABR0JQH5</accession>
<dbReference type="EMBL" id="JAVRRF010000001">
    <property type="protein sequence ID" value="KAK5068215.1"/>
    <property type="molecule type" value="Genomic_DNA"/>
</dbReference>
<reference evidence="3 4" key="1">
    <citation type="submission" date="2023-08" db="EMBL/GenBank/DDBJ databases">
        <title>Black Yeasts Isolated from many extreme environments.</title>
        <authorList>
            <person name="Coleine C."/>
            <person name="Stajich J.E."/>
            <person name="Selbmann L."/>
        </authorList>
    </citation>
    <scope>NUCLEOTIDE SEQUENCE [LARGE SCALE GENOMIC DNA]</scope>
    <source>
        <strain evidence="3 4">CCFEE 6328</strain>
    </source>
</reference>
<feature type="transmembrane region" description="Helical" evidence="2">
    <location>
        <begin position="80"/>
        <end position="101"/>
    </location>
</feature>
<feature type="region of interest" description="Disordered" evidence="1">
    <location>
        <begin position="131"/>
        <end position="165"/>
    </location>
</feature>